<dbReference type="GO" id="GO:0046872">
    <property type="term" value="F:metal ion binding"/>
    <property type="evidence" value="ECO:0007669"/>
    <property type="project" value="InterPro"/>
</dbReference>
<evidence type="ECO:0000313" key="4">
    <source>
        <dbReference type="Proteomes" id="UP000757232"/>
    </source>
</evidence>
<reference evidence="3" key="1">
    <citation type="submission" date="2016-06" db="EMBL/GenBank/DDBJ databases">
        <title>Draft Genome sequence of the fungus Inonotus baumii.</title>
        <authorList>
            <person name="Zhu H."/>
            <person name="Lin W."/>
        </authorList>
    </citation>
    <scope>NUCLEOTIDE SEQUENCE</scope>
    <source>
        <strain evidence="3">821</strain>
    </source>
</reference>
<dbReference type="InterPro" id="IPR004177">
    <property type="entry name" value="DDHD_dom"/>
</dbReference>
<dbReference type="InterPro" id="IPR057826">
    <property type="entry name" value="WWE_C20G8.02"/>
</dbReference>
<name>A0A9Q5N7K6_SANBA</name>
<dbReference type="GO" id="GO:0004620">
    <property type="term" value="F:phospholipase activity"/>
    <property type="evidence" value="ECO:0007669"/>
    <property type="project" value="TreeGrafter"/>
</dbReference>
<feature type="region of interest" description="Disordered" evidence="1">
    <location>
        <begin position="620"/>
        <end position="648"/>
    </location>
</feature>
<organism evidence="3 4">
    <name type="scientific">Sanghuangporus baumii</name>
    <name type="common">Phellinus baumii</name>
    <dbReference type="NCBI Taxonomy" id="108892"/>
    <lineage>
        <taxon>Eukaryota</taxon>
        <taxon>Fungi</taxon>
        <taxon>Dikarya</taxon>
        <taxon>Basidiomycota</taxon>
        <taxon>Agaricomycotina</taxon>
        <taxon>Agaricomycetes</taxon>
        <taxon>Hymenochaetales</taxon>
        <taxon>Hymenochaetaceae</taxon>
        <taxon>Sanghuangporus</taxon>
    </lineage>
</organism>
<dbReference type="SMART" id="SM01127">
    <property type="entry name" value="DDHD"/>
    <property type="match status" value="1"/>
</dbReference>
<feature type="region of interest" description="Disordered" evidence="1">
    <location>
        <begin position="61"/>
        <end position="88"/>
    </location>
</feature>
<accession>A0A9Q5N7K6</accession>
<dbReference type="OrthoDB" id="69269at2759"/>
<keyword evidence="4" id="KW-1185">Reference proteome</keyword>
<comment type="caution">
    <text evidence="3">The sequence shown here is derived from an EMBL/GenBank/DDBJ whole genome shotgun (WGS) entry which is preliminary data.</text>
</comment>
<dbReference type="Proteomes" id="UP000757232">
    <property type="component" value="Unassembled WGS sequence"/>
</dbReference>
<evidence type="ECO:0000259" key="2">
    <source>
        <dbReference type="PROSITE" id="PS51043"/>
    </source>
</evidence>
<dbReference type="PROSITE" id="PS51043">
    <property type="entry name" value="DDHD"/>
    <property type="match status" value="1"/>
</dbReference>
<dbReference type="GO" id="GO:0005737">
    <property type="term" value="C:cytoplasm"/>
    <property type="evidence" value="ECO:0007669"/>
    <property type="project" value="TreeGrafter"/>
</dbReference>
<dbReference type="PANTHER" id="PTHR23509">
    <property type="entry name" value="PA-PL1 PHOSPHOLIPASE FAMILY"/>
    <property type="match status" value="1"/>
</dbReference>
<dbReference type="InterPro" id="IPR058055">
    <property type="entry name" value="PA-PLA1"/>
</dbReference>
<dbReference type="Pfam" id="PF02862">
    <property type="entry name" value="DDHD"/>
    <property type="match status" value="2"/>
</dbReference>
<protein>
    <recommendedName>
        <fullName evidence="2">DDHD domain-containing protein</fullName>
    </recommendedName>
</protein>
<dbReference type="PANTHER" id="PTHR23509:SF6">
    <property type="entry name" value="PHOSPHOLIPASE C1020.13C-RELATED"/>
    <property type="match status" value="1"/>
</dbReference>
<feature type="compositionally biased region" description="Low complexity" evidence="1">
    <location>
        <begin position="621"/>
        <end position="631"/>
    </location>
</feature>
<gene>
    <name evidence="3" type="ORF">A7U60_g2942</name>
</gene>
<dbReference type="EMBL" id="LNZH02000146">
    <property type="protein sequence ID" value="OCB89912.1"/>
    <property type="molecule type" value="Genomic_DNA"/>
</dbReference>
<dbReference type="Pfam" id="PF23463">
    <property type="entry name" value="WWE_2"/>
    <property type="match status" value="1"/>
</dbReference>
<dbReference type="AlphaFoldDB" id="A0A9Q5N7K6"/>
<evidence type="ECO:0000256" key="1">
    <source>
        <dbReference type="SAM" id="MobiDB-lite"/>
    </source>
</evidence>
<feature type="domain" description="DDHD" evidence="2">
    <location>
        <begin position="509"/>
        <end position="708"/>
    </location>
</feature>
<sequence length="786" mass="87851">MSDCEETPPPLDVRWMRPVASSAILELPIAPVVVSAQKDWQAFTAQESDECEHAWRSLTDEERTAAEESNDSDSVERNAEDIEDEDEDSIGVSIAEDKLFEVDVRSMRLRPIYWKMNAAPIKVIRGCWFYDDRHPVERDLGKQLEELYSIVKPWLPTYELELSTAFEQGFEAHAKLKQPLDDVRSVVFEGSSKAYIVQNTSRRYFSLFPASSAKPSTPSFYPGSITVYRGYEAASEAAVAASSPVNRLRSSSPPSKCKVDTEEYGYQSDGVSVSPAKENREVKYLDNADKRWKNSQRRKSSTPVGNEDAEGSVTDLVLIIHGIGQGLVAQYEGHNFVYAANLFRQIARKQSTTPTLASIMRGRRLQFLPVQWRLSFHLTAAEESRREAEGLDNVFTLNDITIKNTVPYVRELMNNVLIDIPYFLRQVPSSAQRENDRSSCQTSKGTLRNRIYRMWCARNPGFDKTGRVHFLAHSLGAALAGHILSNQPTIQPPLSSMEPEYIRNCSKLFLFNTSCLFMTGSPFPLFVHINRTQLIARKGRERTMNSPPDEAYDKEGLFGCLAVDSVYNIFNPSDPIAYLLNATVDARKARELPPSVIKTVTTPMFTSFSTRVSRLFEGVVPSSSRSRSPSRPRMPPNSPSGFELGGATDVSEASKEERRFMALNPHGTLDFVLPSEGNLSSYFDMVTAHSAYWSDPNLAAFILAEIFARKEDLARTGLRQSGISSYIHFTVQIPSASSIIIPRLGESSFDVSLASNVETGPTHAHALKIFGIDCSESNPTPFRNTT</sequence>
<evidence type="ECO:0000313" key="3">
    <source>
        <dbReference type="EMBL" id="OCB89912.1"/>
    </source>
</evidence>
<proteinExistence type="predicted"/>